<name>A0ABZ0CPX1_9BURK</name>
<keyword evidence="2" id="KW-1133">Transmembrane helix</keyword>
<feature type="region of interest" description="Disordered" evidence="1">
    <location>
        <begin position="287"/>
        <end position="310"/>
    </location>
</feature>
<evidence type="ECO:0000256" key="2">
    <source>
        <dbReference type="SAM" id="Phobius"/>
    </source>
</evidence>
<dbReference type="RefSeq" id="WP_316699707.1">
    <property type="nucleotide sequence ID" value="NZ_CP136336.1"/>
</dbReference>
<evidence type="ECO:0000313" key="4">
    <source>
        <dbReference type="Proteomes" id="UP001303946"/>
    </source>
</evidence>
<protein>
    <submittedName>
        <fullName evidence="3">Uncharacterized protein</fullName>
    </submittedName>
</protein>
<proteinExistence type="predicted"/>
<keyword evidence="2" id="KW-0812">Transmembrane</keyword>
<reference evidence="3 4" key="1">
    <citation type="submission" date="2023-10" db="EMBL/GenBank/DDBJ databases">
        <title>Bacteria for the degradation of biodegradable plastic PBAT(Polybutylene adipate terephthalate).</title>
        <authorList>
            <person name="Weon H.-Y."/>
            <person name="Yeon J."/>
        </authorList>
    </citation>
    <scope>NUCLEOTIDE SEQUENCE [LARGE SCALE GENOMIC DNA]</scope>
    <source>
        <strain evidence="3 4">SBD 7-3</strain>
    </source>
</reference>
<keyword evidence="4" id="KW-1185">Reference proteome</keyword>
<dbReference type="EMBL" id="CP136336">
    <property type="protein sequence ID" value="WOB07027.1"/>
    <property type="molecule type" value="Genomic_DNA"/>
</dbReference>
<feature type="transmembrane region" description="Helical" evidence="2">
    <location>
        <begin position="89"/>
        <end position="114"/>
    </location>
</feature>
<dbReference type="Proteomes" id="UP001303946">
    <property type="component" value="Chromosome"/>
</dbReference>
<feature type="transmembrane region" description="Helical" evidence="2">
    <location>
        <begin position="324"/>
        <end position="345"/>
    </location>
</feature>
<sequence length="351" mass="39830">MEKIRRDNPEWGVVLTHPTNQQIDIERANADLMVESLDAQTMTLWKWEPFYRGMWVFMTLLLCVSAALIGGLPWVTYSEMLAKGRDADLAMLLAWIDTAMIGAPLVGLIGLLLVPRAVNTIICRRTRKVLGSSGLTGLGGWVELDFNNLTAVSVIERRYHQAGRTTTYSLWLCELDGSDRITKRIVAMQPTRHPDAPRQTWEFIRAYMHLPPDRVPPVKLGFRGTRWADRVHSVNLRLFGALIDDATHQLNGAFNRAFAALLGAFMYPWEITGWVLDKVLRERTPPESLPHVPVQTASQHNPYRMRESDRSEEEKIQAVARTDGWVHVVGVALSVLFYAWVIFLWSGSTLK</sequence>
<keyword evidence="2" id="KW-0472">Membrane</keyword>
<accession>A0ABZ0CPX1</accession>
<gene>
    <name evidence="3" type="ORF">RXV79_19145</name>
</gene>
<evidence type="ECO:0000313" key="3">
    <source>
        <dbReference type="EMBL" id="WOB07027.1"/>
    </source>
</evidence>
<evidence type="ECO:0000256" key="1">
    <source>
        <dbReference type="SAM" id="MobiDB-lite"/>
    </source>
</evidence>
<organism evidence="3 4">
    <name type="scientific">Piscinibacter gummiphilus</name>
    <dbReference type="NCBI Taxonomy" id="946333"/>
    <lineage>
        <taxon>Bacteria</taxon>
        <taxon>Pseudomonadati</taxon>
        <taxon>Pseudomonadota</taxon>
        <taxon>Betaproteobacteria</taxon>
        <taxon>Burkholderiales</taxon>
        <taxon>Sphaerotilaceae</taxon>
        <taxon>Piscinibacter</taxon>
    </lineage>
</organism>
<feature type="transmembrane region" description="Helical" evidence="2">
    <location>
        <begin position="54"/>
        <end position="77"/>
    </location>
</feature>